<sequence length="61" mass="6876">MFVKMLENIYNPKVNKQLNSLNPELIHFLPFASCGCRCCYEGFLGSLRACCCANLAFVLNI</sequence>
<evidence type="ECO:0000313" key="2">
    <source>
        <dbReference type="Proteomes" id="UP000183832"/>
    </source>
</evidence>
<dbReference type="AlphaFoldDB" id="A0A1J1IB12"/>
<dbReference type="EMBL" id="CVRI01000045">
    <property type="protein sequence ID" value="CRK96922.1"/>
    <property type="molecule type" value="Genomic_DNA"/>
</dbReference>
<evidence type="ECO:0000313" key="1">
    <source>
        <dbReference type="EMBL" id="CRK96922.1"/>
    </source>
</evidence>
<accession>A0A1J1IB12</accession>
<dbReference type="Proteomes" id="UP000183832">
    <property type="component" value="Unassembled WGS sequence"/>
</dbReference>
<proteinExistence type="predicted"/>
<gene>
    <name evidence="1" type="ORF">CLUMA_CG010423</name>
</gene>
<reference evidence="1 2" key="1">
    <citation type="submission" date="2015-04" db="EMBL/GenBank/DDBJ databases">
        <authorList>
            <person name="Syromyatnikov M.Y."/>
            <person name="Popov V.N."/>
        </authorList>
    </citation>
    <scope>NUCLEOTIDE SEQUENCE [LARGE SCALE GENOMIC DNA]</scope>
</reference>
<name>A0A1J1IB12_9DIPT</name>
<organism evidence="1 2">
    <name type="scientific">Clunio marinus</name>
    <dbReference type="NCBI Taxonomy" id="568069"/>
    <lineage>
        <taxon>Eukaryota</taxon>
        <taxon>Metazoa</taxon>
        <taxon>Ecdysozoa</taxon>
        <taxon>Arthropoda</taxon>
        <taxon>Hexapoda</taxon>
        <taxon>Insecta</taxon>
        <taxon>Pterygota</taxon>
        <taxon>Neoptera</taxon>
        <taxon>Endopterygota</taxon>
        <taxon>Diptera</taxon>
        <taxon>Nematocera</taxon>
        <taxon>Chironomoidea</taxon>
        <taxon>Chironomidae</taxon>
        <taxon>Clunio</taxon>
    </lineage>
</organism>
<keyword evidence="2" id="KW-1185">Reference proteome</keyword>
<protein>
    <submittedName>
        <fullName evidence="1">CLUMA_CG010423, isoform A</fullName>
    </submittedName>
</protein>